<sequence>MKKTKKLLACLIAAATMFTMGSTAFAAETVNKAQTPVKGIVQFTKEYQLSGEGSSPAETFNFTIENAGVTDAAESVNVDNMPTPTVGTVSYTKEDGATIGGNKKTVDVTLPAYKSVGVYTYTIKETAGTTAGVDYDTDSVTMKVTVVNGETLGTFKVDSVSFTKNENKLANDEAAFNNTYTANKLEVSKQVTGNLGDKSKYFDFTITLTGKDNKTAYDENGYTVSVGSYAKNPTSIKVGEIETFKLKHGDTITIENLPKDVTYTVTETAVDKYTTTVNGKDGNKAEGTTTSDKATQAFVNNKGGEIDTGINLTTLPYILVFAGVIVIAGAAFITRRRKYED</sequence>
<dbReference type="RefSeq" id="WP_129975221.1">
    <property type="nucleotide sequence ID" value="NZ_WWVV01000021.1"/>
</dbReference>
<feature type="transmembrane region" description="Helical" evidence="1">
    <location>
        <begin position="315"/>
        <end position="334"/>
    </location>
</feature>
<evidence type="ECO:0000313" key="5">
    <source>
        <dbReference type="Proteomes" id="UP000452293"/>
    </source>
</evidence>
<proteinExistence type="predicted"/>
<keyword evidence="2" id="KW-0732">Signal</keyword>
<reference evidence="4 5" key="1">
    <citation type="journal article" date="2019" name="Nat. Med.">
        <title>A library of human gut bacterial isolates paired with longitudinal multiomics data enables mechanistic microbiome research.</title>
        <authorList>
            <person name="Poyet M."/>
            <person name="Groussin M."/>
            <person name="Gibbons S.M."/>
            <person name="Avila-Pacheco J."/>
            <person name="Jiang X."/>
            <person name="Kearney S.M."/>
            <person name="Perrotta A.R."/>
            <person name="Berdy B."/>
            <person name="Zhao S."/>
            <person name="Lieberman T.D."/>
            <person name="Swanson P.K."/>
            <person name="Smith M."/>
            <person name="Roesemann S."/>
            <person name="Alexander J.E."/>
            <person name="Rich S.A."/>
            <person name="Livny J."/>
            <person name="Vlamakis H."/>
            <person name="Clish C."/>
            <person name="Bullock K."/>
            <person name="Deik A."/>
            <person name="Scott J."/>
            <person name="Pierce K.A."/>
            <person name="Xavier R.J."/>
            <person name="Alm E.J."/>
        </authorList>
    </citation>
    <scope>NUCLEOTIDE SEQUENCE [LARGE SCALE GENOMIC DNA]</scope>
    <source>
        <strain evidence="4 5">BIOML-A1</strain>
    </source>
</reference>
<keyword evidence="1" id="KW-1133">Transmembrane helix</keyword>
<feature type="chain" id="PRO_5046363870" description="DUF7601 domain-containing protein" evidence="2">
    <location>
        <begin position="27"/>
        <end position="341"/>
    </location>
</feature>
<dbReference type="Proteomes" id="UP000452293">
    <property type="component" value="Unassembled WGS sequence"/>
</dbReference>
<evidence type="ECO:0000259" key="3">
    <source>
        <dbReference type="Pfam" id="PF24547"/>
    </source>
</evidence>
<feature type="signal peptide" evidence="2">
    <location>
        <begin position="1"/>
        <end position="26"/>
    </location>
</feature>
<dbReference type="EMBL" id="WWVW01000016">
    <property type="protein sequence ID" value="MZL77641.1"/>
    <property type="molecule type" value="Genomic_DNA"/>
</dbReference>
<evidence type="ECO:0000256" key="2">
    <source>
        <dbReference type="SAM" id="SignalP"/>
    </source>
</evidence>
<keyword evidence="1" id="KW-0472">Membrane</keyword>
<comment type="caution">
    <text evidence="4">The sequence shown here is derived from an EMBL/GenBank/DDBJ whole genome shotgun (WGS) entry which is preliminary data.</text>
</comment>
<keyword evidence="1" id="KW-0812">Transmembrane</keyword>
<keyword evidence="5" id="KW-1185">Reference proteome</keyword>
<dbReference type="Gene3D" id="2.60.40.3050">
    <property type="match status" value="1"/>
</dbReference>
<evidence type="ECO:0000313" key="4">
    <source>
        <dbReference type="EMBL" id="MZL77641.1"/>
    </source>
</evidence>
<gene>
    <name evidence="4" type="ORF">GT718_09750</name>
</gene>
<dbReference type="Pfam" id="PF24547">
    <property type="entry name" value="DUF7601"/>
    <property type="match status" value="1"/>
</dbReference>
<organism evidence="4 5">
    <name type="scientific">Blautia massiliensis</name>
    <name type="common">ex Durand et al. 2017</name>
    <dbReference type="NCBI Taxonomy" id="1737424"/>
    <lineage>
        <taxon>Bacteria</taxon>
        <taxon>Bacillati</taxon>
        <taxon>Bacillota</taxon>
        <taxon>Clostridia</taxon>
        <taxon>Lachnospirales</taxon>
        <taxon>Lachnospiraceae</taxon>
        <taxon>Blautia</taxon>
    </lineage>
</organism>
<dbReference type="InterPro" id="IPR055382">
    <property type="entry name" value="DUF7601"/>
</dbReference>
<feature type="domain" description="DUF7601" evidence="3">
    <location>
        <begin position="184"/>
        <end position="302"/>
    </location>
</feature>
<dbReference type="NCBIfam" id="TIGR03786">
    <property type="entry name" value="strep_pil_rpt"/>
    <property type="match status" value="1"/>
</dbReference>
<dbReference type="InterPro" id="IPR038174">
    <property type="entry name" value="Strep_pil_link_sf"/>
</dbReference>
<dbReference type="InterPro" id="IPR022464">
    <property type="entry name" value="Strep_pil_isopept_link"/>
</dbReference>
<protein>
    <recommendedName>
        <fullName evidence="3">DUF7601 domain-containing protein</fullName>
    </recommendedName>
</protein>
<accession>A0ABW9X4S4</accession>
<dbReference type="Gene3D" id="2.60.40.1140">
    <property type="entry name" value="Collagen-binding surface protein Cna, B-type domain"/>
    <property type="match status" value="1"/>
</dbReference>
<evidence type="ECO:0000256" key="1">
    <source>
        <dbReference type="SAM" id="Phobius"/>
    </source>
</evidence>
<name>A0ABW9X4S4_9FIRM</name>